<organism evidence="1">
    <name type="scientific">Anguilla anguilla</name>
    <name type="common">European freshwater eel</name>
    <name type="synonym">Muraena anguilla</name>
    <dbReference type="NCBI Taxonomy" id="7936"/>
    <lineage>
        <taxon>Eukaryota</taxon>
        <taxon>Metazoa</taxon>
        <taxon>Chordata</taxon>
        <taxon>Craniata</taxon>
        <taxon>Vertebrata</taxon>
        <taxon>Euteleostomi</taxon>
        <taxon>Actinopterygii</taxon>
        <taxon>Neopterygii</taxon>
        <taxon>Teleostei</taxon>
        <taxon>Anguilliformes</taxon>
        <taxon>Anguillidae</taxon>
        <taxon>Anguilla</taxon>
    </lineage>
</organism>
<sequence length="15" mass="1879">MYCTYMCCMYTMTSF</sequence>
<name>A0A0E9TNU5_ANGAN</name>
<accession>A0A0E9TNU5</accession>
<reference evidence="1" key="2">
    <citation type="journal article" date="2015" name="Fish Shellfish Immunol.">
        <title>Early steps in the European eel (Anguilla anguilla)-Vibrio vulnificus interaction in the gills: Role of the RtxA13 toxin.</title>
        <authorList>
            <person name="Callol A."/>
            <person name="Pajuelo D."/>
            <person name="Ebbesson L."/>
            <person name="Teles M."/>
            <person name="MacKenzie S."/>
            <person name="Amaro C."/>
        </authorList>
    </citation>
    <scope>NUCLEOTIDE SEQUENCE</scope>
</reference>
<protein>
    <submittedName>
        <fullName evidence="1">Uncharacterized protein</fullName>
    </submittedName>
</protein>
<reference evidence="1" key="1">
    <citation type="submission" date="2014-11" db="EMBL/GenBank/DDBJ databases">
        <authorList>
            <person name="Amaro Gonzalez C."/>
        </authorList>
    </citation>
    <scope>NUCLEOTIDE SEQUENCE</scope>
</reference>
<proteinExistence type="predicted"/>
<evidence type="ECO:0000313" key="1">
    <source>
        <dbReference type="EMBL" id="JAH54555.1"/>
    </source>
</evidence>
<dbReference type="EMBL" id="GBXM01054022">
    <property type="protein sequence ID" value="JAH54555.1"/>
    <property type="molecule type" value="Transcribed_RNA"/>
</dbReference>
<dbReference type="EMBL" id="GBXM01051032">
    <property type="protein sequence ID" value="JAH57545.1"/>
    <property type="molecule type" value="Transcribed_RNA"/>
</dbReference>